<dbReference type="EMBL" id="BAAAEN010000005">
    <property type="protein sequence ID" value="GAA0502355.1"/>
    <property type="molecule type" value="Genomic_DNA"/>
</dbReference>
<name>A0ABN1BRC5_9BURK</name>
<accession>A0ABN1BRC5</accession>
<feature type="region of interest" description="Disordered" evidence="1">
    <location>
        <begin position="1"/>
        <end position="21"/>
    </location>
</feature>
<organism evidence="2 3">
    <name type="scientific">Pigmentiphaga daeguensis</name>
    <dbReference type="NCBI Taxonomy" id="414049"/>
    <lineage>
        <taxon>Bacteria</taxon>
        <taxon>Pseudomonadati</taxon>
        <taxon>Pseudomonadota</taxon>
        <taxon>Betaproteobacteria</taxon>
        <taxon>Burkholderiales</taxon>
        <taxon>Alcaligenaceae</taxon>
        <taxon>Pigmentiphaga</taxon>
    </lineage>
</organism>
<proteinExistence type="predicted"/>
<sequence length="63" mass="6742">MPTQTRAWQGAKHSRGGTTTSIRNAVRGAFGWAPYGQAGNANRERGGYSASVVRRFSSARISS</sequence>
<comment type="caution">
    <text evidence="2">The sequence shown here is derived from an EMBL/GenBank/DDBJ whole genome shotgun (WGS) entry which is preliminary data.</text>
</comment>
<dbReference type="Proteomes" id="UP001501706">
    <property type="component" value="Unassembled WGS sequence"/>
</dbReference>
<reference evidence="2 3" key="1">
    <citation type="journal article" date="2019" name="Int. J. Syst. Evol. Microbiol.">
        <title>The Global Catalogue of Microorganisms (GCM) 10K type strain sequencing project: providing services to taxonomists for standard genome sequencing and annotation.</title>
        <authorList>
            <consortium name="The Broad Institute Genomics Platform"/>
            <consortium name="The Broad Institute Genome Sequencing Center for Infectious Disease"/>
            <person name="Wu L."/>
            <person name="Ma J."/>
        </authorList>
    </citation>
    <scope>NUCLEOTIDE SEQUENCE [LARGE SCALE GENOMIC DNA]</scope>
    <source>
        <strain evidence="2 3">JCM 14330</strain>
    </source>
</reference>
<evidence type="ECO:0000256" key="1">
    <source>
        <dbReference type="SAM" id="MobiDB-lite"/>
    </source>
</evidence>
<protein>
    <submittedName>
        <fullName evidence="2">Uncharacterized protein</fullName>
    </submittedName>
</protein>
<gene>
    <name evidence="2" type="ORF">GCM10009097_19020</name>
</gene>
<evidence type="ECO:0000313" key="2">
    <source>
        <dbReference type="EMBL" id="GAA0502355.1"/>
    </source>
</evidence>
<evidence type="ECO:0000313" key="3">
    <source>
        <dbReference type="Proteomes" id="UP001501706"/>
    </source>
</evidence>
<keyword evidence="3" id="KW-1185">Reference proteome</keyword>